<comment type="caution">
    <text evidence="2">The sequence shown here is derived from an EMBL/GenBank/DDBJ whole genome shotgun (WGS) entry which is preliminary data.</text>
</comment>
<dbReference type="AlphaFoldDB" id="A0A011NBE4"/>
<dbReference type="Proteomes" id="UP000021816">
    <property type="component" value="Unassembled WGS sequence"/>
</dbReference>
<dbReference type="InterPro" id="IPR029069">
    <property type="entry name" value="HotDog_dom_sf"/>
</dbReference>
<sequence>MSAPIEILRGVVHPWYCDNFGHMNVRWYSHFFDDAAFHLWPLYWGSHKKMQDEFAVHTVTASATVQFLQELLAGDLILVDSSLTRVGRKSCTFTERMLHVDTKEVHATYDTVEVFFDPRTRKATEIPAPIRRALENAYQVAPQDQKPNGDDTCRHPKSSSES</sequence>
<protein>
    <submittedName>
        <fullName evidence="2">Bifunctional 3-hydroxyacyl-CoA dehydrogenase/thioesterase</fullName>
    </submittedName>
</protein>
<dbReference type="SUPFAM" id="SSF54637">
    <property type="entry name" value="Thioesterase/thiol ester dehydrase-isomerase"/>
    <property type="match status" value="1"/>
</dbReference>
<dbReference type="STRING" id="1454003.AW10_02093"/>
<feature type="region of interest" description="Disordered" evidence="1">
    <location>
        <begin position="138"/>
        <end position="162"/>
    </location>
</feature>
<reference evidence="2 3" key="1">
    <citation type="submission" date="2014-02" db="EMBL/GenBank/DDBJ databases">
        <title>Expanding our view of genomic diversity in Candidatus Accumulibacter clades.</title>
        <authorList>
            <person name="Skennerton C.T."/>
            <person name="Barr J.J."/>
            <person name="Slater F.R."/>
            <person name="Bond P.L."/>
            <person name="Tyson G.W."/>
        </authorList>
    </citation>
    <scope>NUCLEOTIDE SEQUENCE [LARGE SCALE GENOMIC DNA]</scope>
    <source>
        <strain evidence="3">BA-92</strain>
    </source>
</reference>
<gene>
    <name evidence="2" type="ORF">AW10_02093</name>
</gene>
<dbReference type="CDD" id="cd00586">
    <property type="entry name" value="4HBT"/>
    <property type="match status" value="1"/>
</dbReference>
<evidence type="ECO:0000313" key="2">
    <source>
        <dbReference type="EMBL" id="EXI79948.1"/>
    </source>
</evidence>
<evidence type="ECO:0000256" key="1">
    <source>
        <dbReference type="SAM" id="MobiDB-lite"/>
    </source>
</evidence>
<name>A0A011NBE4_9PROT</name>
<feature type="compositionally biased region" description="Basic and acidic residues" evidence="1">
    <location>
        <begin position="147"/>
        <end position="162"/>
    </location>
</feature>
<dbReference type="Pfam" id="PF13279">
    <property type="entry name" value="4HBT_2"/>
    <property type="match status" value="1"/>
</dbReference>
<dbReference type="EMBL" id="JEMX01000044">
    <property type="protein sequence ID" value="EXI79948.1"/>
    <property type="molecule type" value="Genomic_DNA"/>
</dbReference>
<proteinExistence type="predicted"/>
<accession>A0A011NBE4</accession>
<evidence type="ECO:0000313" key="3">
    <source>
        <dbReference type="Proteomes" id="UP000021816"/>
    </source>
</evidence>
<organism evidence="2 3">
    <name type="scientific">Candidatus Accumulibacter appositus</name>
    <dbReference type="NCBI Taxonomy" id="1454003"/>
    <lineage>
        <taxon>Bacteria</taxon>
        <taxon>Pseudomonadati</taxon>
        <taxon>Pseudomonadota</taxon>
        <taxon>Betaproteobacteria</taxon>
        <taxon>Candidatus Accumulibacter</taxon>
    </lineage>
</organism>
<dbReference type="Gene3D" id="3.10.129.10">
    <property type="entry name" value="Hotdog Thioesterase"/>
    <property type="match status" value="1"/>
</dbReference>